<evidence type="ECO:0000256" key="4">
    <source>
        <dbReference type="ARBA" id="ARBA00022617"/>
    </source>
</evidence>
<evidence type="ECO:0000256" key="2">
    <source>
        <dbReference type="ARBA" id="ARBA00022448"/>
    </source>
</evidence>
<dbReference type="FunFam" id="1.10.760.10:FF:000004">
    <property type="entry name" value="Cytochrome c peroxidase"/>
    <property type="match status" value="1"/>
</dbReference>
<evidence type="ECO:0000259" key="10">
    <source>
        <dbReference type="PROSITE" id="PS51007"/>
    </source>
</evidence>
<feature type="domain" description="Cytochrome c" evidence="10">
    <location>
        <begin position="183"/>
        <end position="315"/>
    </location>
</feature>
<dbReference type="Pfam" id="PF14376">
    <property type="entry name" value="Haem_bd"/>
    <property type="match status" value="1"/>
</dbReference>
<dbReference type="InterPro" id="IPR025992">
    <property type="entry name" value="Haem-bd"/>
</dbReference>
<proteinExistence type="predicted"/>
<dbReference type="GO" id="GO:0020037">
    <property type="term" value="F:heme binding"/>
    <property type="evidence" value="ECO:0007669"/>
    <property type="project" value="InterPro"/>
</dbReference>
<dbReference type="GO" id="GO:0030313">
    <property type="term" value="C:cell envelope"/>
    <property type="evidence" value="ECO:0007669"/>
    <property type="project" value="UniProtKB-SubCell"/>
</dbReference>
<dbReference type="EMBL" id="PDDX01000001">
    <property type="protein sequence ID" value="PHI29767.1"/>
    <property type="molecule type" value="Genomic_DNA"/>
</dbReference>
<comment type="subcellular location">
    <subcellularLocation>
        <location evidence="1">Cell envelope</location>
    </subcellularLocation>
</comment>
<accession>A0A2C6DKN6</accession>
<evidence type="ECO:0000256" key="1">
    <source>
        <dbReference type="ARBA" id="ARBA00004196"/>
    </source>
</evidence>
<dbReference type="GO" id="GO:0046872">
    <property type="term" value="F:metal ion binding"/>
    <property type="evidence" value="ECO:0007669"/>
    <property type="project" value="UniProtKB-KW"/>
</dbReference>
<dbReference type="GO" id="GO:0004130">
    <property type="term" value="F:cytochrome-c peroxidase activity"/>
    <property type="evidence" value="ECO:0007669"/>
    <property type="project" value="TreeGrafter"/>
</dbReference>
<evidence type="ECO:0000256" key="7">
    <source>
        <dbReference type="ARBA" id="ARBA00023002"/>
    </source>
</evidence>
<keyword evidence="7" id="KW-0560">Oxidoreductase</keyword>
<evidence type="ECO:0000256" key="3">
    <source>
        <dbReference type="ARBA" id="ARBA00022559"/>
    </source>
</evidence>
<dbReference type="RefSeq" id="WP_029096627.1">
    <property type="nucleotide sequence ID" value="NZ_PDDX01000001.1"/>
</dbReference>
<dbReference type="STRING" id="1111728.GCA_000427805_01934"/>
<gene>
    <name evidence="11" type="ORF">CRN84_10665</name>
</gene>
<feature type="domain" description="Cytochrome c" evidence="10">
    <location>
        <begin position="44"/>
        <end position="153"/>
    </location>
</feature>
<name>A0A2C6DKN6_9GAMM</name>
<keyword evidence="8 9" id="KW-0408">Iron</keyword>
<dbReference type="GO" id="GO:0009055">
    <property type="term" value="F:electron transfer activity"/>
    <property type="evidence" value="ECO:0007669"/>
    <property type="project" value="InterPro"/>
</dbReference>
<dbReference type="AlphaFoldDB" id="A0A2C6DKN6"/>
<comment type="caution">
    <text evidence="11">The sequence shown here is derived from an EMBL/GenBank/DDBJ whole genome shotgun (WGS) entry which is preliminary data.</text>
</comment>
<evidence type="ECO:0000256" key="8">
    <source>
        <dbReference type="ARBA" id="ARBA00023004"/>
    </source>
</evidence>
<sequence length="466" mass="51926">MIKKLLLGACAVGVVGYLGIATYIYNYDSNRSSKLIETVATPKGDAQIREIFYQRGCEYCHTGNAPMPFYASFPIAKQLMEYDVRKGYIHFNLEATMDSLVNGTAAPESDLAKIERAVYDQTMPPTRYTAVHWSGSLSAEDREKILNWAEQQRAQYYVTKGVSEAFKNEVVQPLPEPMPTDPKKVAMGSILYHDTRLSGDDSLSCETCHKLDAGGVDNLVTSKGINGQMGPINAPTVFNSVYNVEQFWDGRAKNLQEQAGGPPLNPIEMGSESWDQIIGKLAKDPDLTAAFIEVYPQGYSADTITDAIAEFEKTLVTPNSPFDRYMKGDENALTAQQKHGFQLFKDNKCGTCHVGKNLGGQSFEMMGLKEDYFAARGKGIAEVDLGRFNFTTFERDRNRFKVPTLRNIEQTGPYLHDGSMDSLKDAVDMMLKYQLETTLPEKDVDDIVAFLKSLTGEYKLDQPTKL</sequence>
<dbReference type="PROSITE" id="PS51007">
    <property type="entry name" value="CYTC"/>
    <property type="match status" value="3"/>
</dbReference>
<keyword evidence="12" id="KW-1185">Reference proteome</keyword>
<dbReference type="InterPro" id="IPR009056">
    <property type="entry name" value="Cyt_c-like_dom"/>
</dbReference>
<dbReference type="InterPro" id="IPR004852">
    <property type="entry name" value="Di-haem_cyt_c_peroxidsae"/>
</dbReference>
<evidence type="ECO:0000256" key="6">
    <source>
        <dbReference type="ARBA" id="ARBA00022982"/>
    </source>
</evidence>
<dbReference type="Gene3D" id="1.10.760.10">
    <property type="entry name" value="Cytochrome c-like domain"/>
    <property type="match status" value="2"/>
</dbReference>
<evidence type="ECO:0000313" key="11">
    <source>
        <dbReference type="EMBL" id="PHI29767.1"/>
    </source>
</evidence>
<keyword evidence="6" id="KW-0249">Electron transport</keyword>
<dbReference type="Proteomes" id="UP000224974">
    <property type="component" value="Unassembled WGS sequence"/>
</dbReference>
<protein>
    <submittedName>
        <fullName evidence="11">Cytochrome-c peroxidase</fullName>
    </submittedName>
</protein>
<evidence type="ECO:0000313" key="12">
    <source>
        <dbReference type="Proteomes" id="UP000224974"/>
    </source>
</evidence>
<dbReference type="Pfam" id="PF00034">
    <property type="entry name" value="Cytochrom_C"/>
    <property type="match status" value="1"/>
</dbReference>
<dbReference type="InterPro" id="IPR036909">
    <property type="entry name" value="Cyt_c-like_dom_sf"/>
</dbReference>
<keyword evidence="3 11" id="KW-0575">Peroxidase</keyword>
<dbReference type="Pfam" id="PF03150">
    <property type="entry name" value="CCP_MauG"/>
    <property type="match status" value="1"/>
</dbReference>
<keyword evidence="2" id="KW-0813">Transport</keyword>
<dbReference type="PANTHER" id="PTHR30600">
    <property type="entry name" value="CYTOCHROME C PEROXIDASE-RELATED"/>
    <property type="match status" value="1"/>
</dbReference>
<feature type="domain" description="Cytochrome c" evidence="10">
    <location>
        <begin position="335"/>
        <end position="455"/>
    </location>
</feature>
<keyword evidence="5 9" id="KW-0479">Metal-binding</keyword>
<dbReference type="OrthoDB" id="9805202at2"/>
<dbReference type="SUPFAM" id="SSF46626">
    <property type="entry name" value="Cytochrome c"/>
    <property type="match status" value="2"/>
</dbReference>
<organism evidence="11 12">
    <name type="scientific">Budvicia aquatica</name>
    <dbReference type="NCBI Taxonomy" id="82979"/>
    <lineage>
        <taxon>Bacteria</taxon>
        <taxon>Pseudomonadati</taxon>
        <taxon>Pseudomonadota</taxon>
        <taxon>Gammaproteobacteria</taxon>
        <taxon>Enterobacterales</taxon>
        <taxon>Budviciaceae</taxon>
        <taxon>Budvicia</taxon>
    </lineage>
</organism>
<reference evidence="12" key="1">
    <citation type="submission" date="2017-09" db="EMBL/GenBank/DDBJ databases">
        <title>FDA dAtabase for Regulatory Grade micrObial Sequences (FDA-ARGOS): Supporting development and validation of Infectious Disease Dx tests.</title>
        <authorList>
            <person name="Minogue T."/>
            <person name="Wolcott M."/>
            <person name="Wasieloski L."/>
            <person name="Aguilar W."/>
            <person name="Moore D."/>
            <person name="Tallon L."/>
            <person name="Sadzewicz L."/>
            <person name="Ott S."/>
            <person name="Zhao X."/>
            <person name="Nagaraj S."/>
            <person name="Vavikolanu K."/>
            <person name="Aluvathingal J."/>
            <person name="Nadendla S."/>
            <person name="Sichtig H."/>
        </authorList>
    </citation>
    <scope>NUCLEOTIDE SEQUENCE [LARGE SCALE GENOMIC DNA]</scope>
    <source>
        <strain evidence="12">FDAARGOS_387</strain>
    </source>
</reference>
<evidence type="ECO:0000256" key="5">
    <source>
        <dbReference type="ARBA" id="ARBA00022723"/>
    </source>
</evidence>
<keyword evidence="4 9" id="KW-0349">Heme</keyword>
<dbReference type="InterPro" id="IPR051395">
    <property type="entry name" value="Cytochrome_c_Peroxidase/MauG"/>
</dbReference>
<dbReference type="SMART" id="SM01235">
    <property type="entry name" value="Haem_bd"/>
    <property type="match status" value="1"/>
</dbReference>
<evidence type="ECO:0000256" key="9">
    <source>
        <dbReference type="PROSITE-ProRule" id="PRU00433"/>
    </source>
</evidence>
<dbReference type="PANTHER" id="PTHR30600:SF7">
    <property type="entry name" value="CYTOCHROME C PEROXIDASE-RELATED"/>
    <property type="match status" value="1"/>
</dbReference>